<evidence type="ECO:0000313" key="2">
    <source>
        <dbReference type="EMBL" id="MBN8744375.1"/>
    </source>
</evidence>
<evidence type="ECO:0000256" key="1">
    <source>
        <dbReference type="ARBA" id="ARBA00009981"/>
    </source>
</evidence>
<comment type="caution">
    <text evidence="2">The sequence shown here is derived from an EMBL/GenBank/DDBJ whole genome shotgun (WGS) entry which is preliminary data.</text>
</comment>
<dbReference type="SUPFAM" id="SSF143120">
    <property type="entry name" value="YefM-like"/>
    <property type="match status" value="1"/>
</dbReference>
<dbReference type="RefSeq" id="WP_276730072.1">
    <property type="nucleotide sequence ID" value="NZ_JAFKMR010000017.1"/>
</dbReference>
<evidence type="ECO:0000313" key="3">
    <source>
        <dbReference type="Proteomes" id="UP000664800"/>
    </source>
</evidence>
<accession>A0A8I1MV76</accession>
<dbReference type="Proteomes" id="UP000664800">
    <property type="component" value="Unassembled WGS sequence"/>
</dbReference>
<dbReference type="EMBL" id="JAFKMR010000017">
    <property type="protein sequence ID" value="MBN8744375.1"/>
    <property type="molecule type" value="Genomic_DNA"/>
</dbReference>
<sequence length="115" mass="11942">METVNVSSLKNNPSEALRKAHGDVVVVMNRDRPDALMVGIESVGALSFAGVKPALATALFRDSALSLPRAAALAGMPVSAFAAHLSRLGIAVVRLDAQEAGRDMDTLDAWLAASS</sequence>
<reference evidence="2" key="1">
    <citation type="submission" date="2021-02" db="EMBL/GenBank/DDBJ databases">
        <title>Thiocyanate and organic carbon inputs drive convergent selection for specific autotrophic Afipia and Thiobacillus strains within complex microbiomes.</title>
        <authorList>
            <person name="Huddy R.J."/>
            <person name="Sachdeva R."/>
            <person name="Kadzinga F."/>
            <person name="Kantor R.S."/>
            <person name="Harrison S.T.L."/>
            <person name="Banfield J.F."/>
        </authorList>
    </citation>
    <scope>NUCLEOTIDE SEQUENCE</scope>
    <source>
        <strain evidence="2">SCN18_13_7_16_R3_B_64_19</strain>
    </source>
</reference>
<dbReference type="AlphaFoldDB" id="A0A8I1MV76"/>
<dbReference type="Pfam" id="PF03683">
    <property type="entry name" value="UPF0175"/>
    <property type="match status" value="1"/>
</dbReference>
<name>A0A8I1MV76_THIA3</name>
<gene>
    <name evidence="2" type="ORF">J0I24_08705</name>
</gene>
<dbReference type="InterPro" id="IPR005368">
    <property type="entry name" value="UPF0175"/>
</dbReference>
<protein>
    <submittedName>
        <fullName evidence="2">UPF0175 family protein</fullName>
    </submittedName>
</protein>
<dbReference type="InterPro" id="IPR036165">
    <property type="entry name" value="YefM-like_sf"/>
</dbReference>
<comment type="similarity">
    <text evidence="1">Belongs to the phD/YefM antitoxin family.</text>
</comment>
<proteinExistence type="inferred from homology"/>
<organism evidence="2 3">
    <name type="scientific">Thiomonas arsenitoxydans (strain DSM 22701 / CIP 110005 / 3As)</name>
    <dbReference type="NCBI Taxonomy" id="426114"/>
    <lineage>
        <taxon>Bacteria</taxon>
        <taxon>Pseudomonadati</taxon>
        <taxon>Pseudomonadota</taxon>
        <taxon>Betaproteobacteria</taxon>
        <taxon>Burkholderiales</taxon>
        <taxon>Thiomonas</taxon>
    </lineage>
</organism>